<reference evidence="1" key="1">
    <citation type="submission" date="2019-05" db="EMBL/GenBank/DDBJ databases">
        <authorList>
            <consortium name="Pathogen Informatics"/>
        </authorList>
    </citation>
    <scope>NUCLEOTIDE SEQUENCE [LARGE SCALE GENOMIC DNA]</scope>
    <source>
        <strain evidence="1">NCTC12965</strain>
    </source>
</reference>
<organism evidence="1">
    <name type="scientific">Serratia fonticola</name>
    <dbReference type="NCBI Taxonomy" id="47917"/>
    <lineage>
        <taxon>Bacteria</taxon>
        <taxon>Pseudomonadati</taxon>
        <taxon>Pseudomonadota</taxon>
        <taxon>Gammaproteobacteria</taxon>
        <taxon>Enterobacterales</taxon>
        <taxon>Yersiniaceae</taxon>
        <taxon>Serratia</taxon>
    </lineage>
</organism>
<proteinExistence type="predicted"/>
<gene>
    <name evidence="1" type="ORF">NCTC12965_05266</name>
</gene>
<accession>A0A4U9VJE6</accession>
<dbReference type="EMBL" id="CABEEZ010000114">
    <property type="protein sequence ID" value="VTR45649.1"/>
    <property type="molecule type" value="Genomic_DNA"/>
</dbReference>
<protein>
    <submittedName>
        <fullName evidence="1">Uncharacterized protein</fullName>
    </submittedName>
</protein>
<name>A0A4U9VJE6_SERFO</name>
<dbReference type="AlphaFoldDB" id="A0A4U9VJE6"/>
<sequence length="43" mass="4942">MEKLECYIGLAFSQLQRFARLLPRAIEGPMPNMSAPFQQKVCQ</sequence>
<evidence type="ECO:0000313" key="1">
    <source>
        <dbReference type="EMBL" id="VTR45649.1"/>
    </source>
</evidence>